<name>D6GRE3_FILAD</name>
<feature type="transmembrane region" description="Helical" evidence="1">
    <location>
        <begin position="90"/>
        <end position="111"/>
    </location>
</feature>
<reference evidence="3" key="1">
    <citation type="submission" date="2010-12" db="EMBL/GenBank/DDBJ databases">
        <title>The genome sequence of Filifactor alocis strain ATCC 35896.</title>
        <authorList>
            <consortium name="The Broad Institute Genome Sequencing Platform"/>
            <person name="Ward D."/>
            <person name="Earl A."/>
            <person name="Feldgarden M."/>
            <person name="Young S.K."/>
            <person name="Gargeya S."/>
            <person name="Zeng Q."/>
            <person name="Alvarado L."/>
            <person name="Berlin A."/>
            <person name="Bochicchio J."/>
            <person name="Chapman S.B."/>
            <person name="Chen Z."/>
            <person name="Freedman E."/>
            <person name="Gellesch M."/>
            <person name="Goldberg J."/>
            <person name="Griggs A."/>
            <person name="Gujja S."/>
            <person name="Heilman E."/>
            <person name="Heiman D."/>
            <person name="Howarth C."/>
            <person name="Mehta T."/>
            <person name="Neiman D."/>
            <person name="Pearson M."/>
            <person name="Roberts A."/>
            <person name="Saif S."/>
            <person name="Shea T."/>
            <person name="Shenoy N."/>
            <person name="Sisk P."/>
            <person name="Stolte C."/>
            <person name="Sykes S."/>
            <person name="White J."/>
            <person name="Yandava C."/>
            <person name="Izard J."/>
            <person name="Blanton J.M."/>
            <person name="Baranova O.V."/>
            <person name="Tanner A.C."/>
            <person name="Dewhirst F.E."/>
            <person name="Haas B."/>
            <person name="Nusbaum C."/>
            <person name="Birren B."/>
        </authorList>
    </citation>
    <scope>NUCLEOTIDE SEQUENCE [LARGE SCALE GENOMIC DNA]</scope>
    <source>
        <strain evidence="3">ATCC 35896 / D40 B5</strain>
    </source>
</reference>
<dbReference type="Proteomes" id="UP000007468">
    <property type="component" value="Chromosome"/>
</dbReference>
<dbReference type="Pfam" id="PF18956">
    <property type="entry name" value="DUF5699"/>
    <property type="match status" value="1"/>
</dbReference>
<gene>
    <name evidence="2" type="ordered locus">HMPREF0389_00148</name>
</gene>
<accession>D6GRE3</accession>
<evidence type="ECO:0000313" key="3">
    <source>
        <dbReference type="Proteomes" id="UP000007468"/>
    </source>
</evidence>
<sequence>MVKKVMLKRYGFIHTAFSNLKKFLEVIKMKWIIKIILFPISLSLSILTAFLTFLLSVGTAILYLLMLMCVVVGVVSLFQKNFAIGIEALILGFLLSPYGIPMIGAAIIAFIQGINEAIKSI</sequence>
<keyword evidence="1" id="KW-1133">Transmembrane helix</keyword>
<dbReference type="STRING" id="546269.HMPREF0389_00148"/>
<keyword evidence="3" id="KW-1185">Reference proteome</keyword>
<dbReference type="EMBL" id="CP002390">
    <property type="protein sequence ID" value="EFE28234.1"/>
    <property type="molecule type" value="Genomic_DNA"/>
</dbReference>
<feature type="transmembrane region" description="Helical" evidence="1">
    <location>
        <begin position="60"/>
        <end position="78"/>
    </location>
</feature>
<keyword evidence="1" id="KW-0472">Membrane</keyword>
<dbReference type="PATRIC" id="fig|546269.5.peg.513"/>
<dbReference type="AlphaFoldDB" id="D6GRE3"/>
<evidence type="ECO:0000313" key="2">
    <source>
        <dbReference type="EMBL" id="EFE28234.1"/>
    </source>
</evidence>
<keyword evidence="1" id="KW-0812">Transmembrane</keyword>
<organism evidence="2 3">
    <name type="scientific">Filifactor alocis (strain ATCC 35896 / CCUG 47790 / D40 B5)</name>
    <name type="common">Fusobacterium alocis</name>
    <dbReference type="NCBI Taxonomy" id="546269"/>
    <lineage>
        <taxon>Bacteria</taxon>
        <taxon>Bacillati</taxon>
        <taxon>Bacillota</taxon>
        <taxon>Clostridia</taxon>
        <taxon>Peptostreptococcales</taxon>
        <taxon>Filifactoraceae</taxon>
        <taxon>Filifactor</taxon>
    </lineage>
</organism>
<proteinExistence type="predicted"/>
<protein>
    <submittedName>
        <fullName evidence="2">Uncharacterized protein</fullName>
    </submittedName>
</protein>
<dbReference type="eggNOG" id="ENOG503142T">
    <property type="taxonomic scope" value="Bacteria"/>
</dbReference>
<dbReference type="InterPro" id="IPR043753">
    <property type="entry name" value="DUF5699"/>
</dbReference>
<dbReference type="KEGG" id="faa:HMPREF0389_00148"/>
<evidence type="ECO:0000256" key="1">
    <source>
        <dbReference type="SAM" id="Phobius"/>
    </source>
</evidence>
<feature type="transmembrane region" description="Helical" evidence="1">
    <location>
        <begin position="31"/>
        <end position="54"/>
    </location>
</feature>